<reference evidence="2" key="1">
    <citation type="journal article" date="2023" name="Front. Plant Sci.">
        <title>Chromosomal-level genome assembly of Melastoma candidum provides insights into trichome evolution.</title>
        <authorList>
            <person name="Zhong Y."/>
            <person name="Wu W."/>
            <person name="Sun C."/>
            <person name="Zou P."/>
            <person name="Liu Y."/>
            <person name="Dai S."/>
            <person name="Zhou R."/>
        </authorList>
    </citation>
    <scope>NUCLEOTIDE SEQUENCE [LARGE SCALE GENOMIC DNA]</scope>
</reference>
<proteinExistence type="predicted"/>
<accession>A0ACB9RWG4</accession>
<gene>
    <name evidence="1" type="ORF">MLD38_009041</name>
</gene>
<dbReference type="EMBL" id="CM042882">
    <property type="protein sequence ID" value="KAI4383169.1"/>
    <property type="molecule type" value="Genomic_DNA"/>
</dbReference>
<keyword evidence="2" id="KW-1185">Reference proteome</keyword>
<sequence>MSIILASSPDDCEHNTSKRSFEVAGKGCRKKLLLILSSGFGLVLFLILLIWMILHPSKPKFTLKEVDIYQFNLSDPHLLNCLIQLTLQTENPNSKVGIYYDEIRVSALYKGQQITSDSSIPPFYQGSRDNNLLTASLVANQLPVDSSLGYEVGRDQNEGKITLSMRINGRIRWKVGTWVSRRYQLNANCYVEIDFGAHNPITPSTTNQGSRCSTSL</sequence>
<evidence type="ECO:0000313" key="2">
    <source>
        <dbReference type="Proteomes" id="UP001057402"/>
    </source>
</evidence>
<comment type="caution">
    <text evidence="1">The sequence shown here is derived from an EMBL/GenBank/DDBJ whole genome shotgun (WGS) entry which is preliminary data.</text>
</comment>
<protein>
    <submittedName>
        <fullName evidence="1">Uncharacterized protein</fullName>
    </submittedName>
</protein>
<organism evidence="1 2">
    <name type="scientific">Melastoma candidum</name>
    <dbReference type="NCBI Taxonomy" id="119954"/>
    <lineage>
        <taxon>Eukaryota</taxon>
        <taxon>Viridiplantae</taxon>
        <taxon>Streptophyta</taxon>
        <taxon>Embryophyta</taxon>
        <taxon>Tracheophyta</taxon>
        <taxon>Spermatophyta</taxon>
        <taxon>Magnoliopsida</taxon>
        <taxon>eudicotyledons</taxon>
        <taxon>Gunneridae</taxon>
        <taxon>Pentapetalae</taxon>
        <taxon>rosids</taxon>
        <taxon>malvids</taxon>
        <taxon>Myrtales</taxon>
        <taxon>Melastomataceae</taxon>
        <taxon>Melastomatoideae</taxon>
        <taxon>Melastomateae</taxon>
        <taxon>Melastoma</taxon>
    </lineage>
</organism>
<evidence type="ECO:0000313" key="1">
    <source>
        <dbReference type="EMBL" id="KAI4383169.1"/>
    </source>
</evidence>
<name>A0ACB9RWG4_9MYRT</name>
<dbReference type="Proteomes" id="UP001057402">
    <property type="component" value="Chromosome 3"/>
</dbReference>